<dbReference type="PANTHER" id="PTHR20842:SF0">
    <property type="entry name" value="ALPHA-ASPARTYL DIPEPTIDASE"/>
    <property type="match status" value="1"/>
</dbReference>
<dbReference type="Pfam" id="PF03575">
    <property type="entry name" value="Peptidase_S51"/>
    <property type="match status" value="1"/>
</dbReference>
<reference evidence="5 6" key="1">
    <citation type="submission" date="2020-08" db="EMBL/GenBank/DDBJ databases">
        <title>Genomic Encyclopedia of Type Strains, Phase IV (KMG-IV): sequencing the most valuable type-strain genomes for metagenomic binning, comparative biology and taxonomic classification.</title>
        <authorList>
            <person name="Goeker M."/>
        </authorList>
    </citation>
    <scope>NUCLEOTIDE SEQUENCE [LARGE SCALE GENOMIC DNA]</scope>
    <source>
        <strain evidence="5 6">DSM 105481</strain>
    </source>
</reference>
<gene>
    <name evidence="5" type="ORF">HNP81_000633</name>
</gene>
<sequence length="207" mass="23407">MGKILLTSAGFYTDAIRSRFLHCIKINPEDARISIITTASNTEKWNNEFVLKTLRDFHEMGMKNVRIVDIEFEEPEILRQSDVIFLNGGNPFNLLYHLKESGADKIIREFAENGGLLVGVSTGSIVLGPDIKLVEHFFPEKAIEGLEELTGLGITDVRVFPHYGDEKLYPDKQGRKIEERLLEFERAHRCSVNRLRDDGAIVLSCGS</sequence>
<evidence type="ECO:0000313" key="5">
    <source>
        <dbReference type="EMBL" id="MBA9025351.1"/>
    </source>
</evidence>
<evidence type="ECO:0000256" key="1">
    <source>
        <dbReference type="ARBA" id="ARBA00006534"/>
    </source>
</evidence>
<protein>
    <submittedName>
        <fullName evidence="5">Dipeptidase E</fullName>
        <ecNumber evidence="5">3.4.13.21</ecNumber>
    </submittedName>
</protein>
<evidence type="ECO:0000256" key="2">
    <source>
        <dbReference type="ARBA" id="ARBA00022670"/>
    </source>
</evidence>
<dbReference type="EC" id="3.4.13.21" evidence="5"/>
<comment type="caution">
    <text evidence="5">The sequence shown here is derived from an EMBL/GenBank/DDBJ whole genome shotgun (WGS) entry which is preliminary data.</text>
</comment>
<keyword evidence="5" id="KW-0224">Dipeptidase</keyword>
<dbReference type="CDD" id="cd03129">
    <property type="entry name" value="GAT1_Peptidase_E_like"/>
    <property type="match status" value="1"/>
</dbReference>
<dbReference type="EMBL" id="JACJHX010000001">
    <property type="protein sequence ID" value="MBA9025351.1"/>
    <property type="molecule type" value="Genomic_DNA"/>
</dbReference>
<dbReference type="InterPro" id="IPR005320">
    <property type="entry name" value="Peptidase_S51"/>
</dbReference>
<organism evidence="5 6">
    <name type="scientific">Peribacillus huizhouensis</name>
    <dbReference type="NCBI Taxonomy" id="1501239"/>
    <lineage>
        <taxon>Bacteria</taxon>
        <taxon>Bacillati</taxon>
        <taxon>Bacillota</taxon>
        <taxon>Bacilli</taxon>
        <taxon>Bacillales</taxon>
        <taxon>Bacillaceae</taxon>
        <taxon>Peribacillus</taxon>
    </lineage>
</organism>
<keyword evidence="2" id="KW-0645">Protease</keyword>
<dbReference type="GO" id="GO:0016805">
    <property type="term" value="F:dipeptidase activity"/>
    <property type="evidence" value="ECO:0007669"/>
    <property type="project" value="UniProtKB-KW"/>
</dbReference>
<evidence type="ECO:0000256" key="4">
    <source>
        <dbReference type="ARBA" id="ARBA00022825"/>
    </source>
</evidence>
<name>A0ABR6CJV8_9BACI</name>
<accession>A0ABR6CJV8</accession>
<dbReference type="SUPFAM" id="SSF52317">
    <property type="entry name" value="Class I glutamine amidotransferase-like"/>
    <property type="match status" value="1"/>
</dbReference>
<dbReference type="PANTHER" id="PTHR20842">
    <property type="entry name" value="PROTEASE S51 ALPHA-ASPARTYL DIPEPTIDASE"/>
    <property type="match status" value="1"/>
</dbReference>
<keyword evidence="4" id="KW-0720">Serine protease</keyword>
<keyword evidence="6" id="KW-1185">Reference proteome</keyword>
<dbReference type="InterPro" id="IPR029062">
    <property type="entry name" value="Class_I_gatase-like"/>
</dbReference>
<evidence type="ECO:0000313" key="6">
    <source>
        <dbReference type="Proteomes" id="UP000626697"/>
    </source>
</evidence>
<dbReference type="Gene3D" id="3.40.50.880">
    <property type="match status" value="1"/>
</dbReference>
<proteinExistence type="inferred from homology"/>
<dbReference type="RefSeq" id="WP_182501504.1">
    <property type="nucleotide sequence ID" value="NZ_JACJHX010000001.1"/>
</dbReference>
<comment type="similarity">
    <text evidence="1">Belongs to the peptidase S51 family.</text>
</comment>
<dbReference type="Proteomes" id="UP000626697">
    <property type="component" value="Unassembled WGS sequence"/>
</dbReference>
<keyword evidence="3 5" id="KW-0378">Hydrolase</keyword>
<evidence type="ECO:0000256" key="3">
    <source>
        <dbReference type="ARBA" id="ARBA00022801"/>
    </source>
</evidence>